<keyword evidence="1" id="KW-0812">Transmembrane</keyword>
<evidence type="ECO:0000313" key="3">
    <source>
        <dbReference type="Proteomes" id="UP000185783"/>
    </source>
</evidence>
<dbReference type="AlphaFoldDB" id="A0A1U7JKJ7"/>
<name>A0A1U7JKJ7_9HYPH</name>
<gene>
    <name evidence="2" type="ORF">A3843_02715</name>
</gene>
<reference evidence="2 3" key="1">
    <citation type="submission" date="2016-03" db="EMBL/GenBank/DDBJ databases">
        <title>Genome sequence of Nesiotobacter sp. nov., a moderately halophilic alphaproteobacterium isolated from the Yellow Sea, China.</title>
        <authorList>
            <person name="Zhang G."/>
            <person name="Zhang R."/>
        </authorList>
    </citation>
    <scope>NUCLEOTIDE SEQUENCE [LARGE SCALE GENOMIC DNA]</scope>
    <source>
        <strain evidence="2 3">WB1-6</strain>
    </source>
</reference>
<evidence type="ECO:0000313" key="2">
    <source>
        <dbReference type="EMBL" id="OKL45270.1"/>
    </source>
</evidence>
<feature type="transmembrane region" description="Helical" evidence="1">
    <location>
        <begin position="29"/>
        <end position="47"/>
    </location>
</feature>
<evidence type="ECO:0000256" key="1">
    <source>
        <dbReference type="SAM" id="Phobius"/>
    </source>
</evidence>
<organism evidence="2 3">
    <name type="scientific">Pseudovibrio exalbescens</name>
    <dbReference type="NCBI Taxonomy" id="197461"/>
    <lineage>
        <taxon>Bacteria</taxon>
        <taxon>Pseudomonadati</taxon>
        <taxon>Pseudomonadota</taxon>
        <taxon>Alphaproteobacteria</taxon>
        <taxon>Hyphomicrobiales</taxon>
        <taxon>Stappiaceae</taxon>
        <taxon>Pseudovibrio</taxon>
    </lineage>
</organism>
<keyword evidence="1" id="KW-1133">Transmembrane helix</keyword>
<keyword evidence="3" id="KW-1185">Reference proteome</keyword>
<comment type="caution">
    <text evidence="2">The sequence shown here is derived from an EMBL/GenBank/DDBJ whole genome shotgun (WGS) entry which is preliminary data.</text>
</comment>
<dbReference type="Proteomes" id="UP000185783">
    <property type="component" value="Unassembled WGS sequence"/>
</dbReference>
<keyword evidence="1" id="KW-0472">Membrane</keyword>
<dbReference type="EMBL" id="LVVZ01000005">
    <property type="protein sequence ID" value="OKL45270.1"/>
    <property type="molecule type" value="Genomic_DNA"/>
</dbReference>
<protein>
    <recommendedName>
        <fullName evidence="4">Antitermination protein</fullName>
    </recommendedName>
</protein>
<accession>A0A1U7JKJ7</accession>
<proteinExistence type="predicted"/>
<sequence length="117" mass="12579">MQPDHAAQATRGMIGTAILFSGGKAMKKLAYLVISALFLVAGAFSFLNASPTNLRKVECERLTVFTPQFTMSAEDVCRSHGGLATQARTTAQENLVILMRDKPMGGFAGKAYYASQD</sequence>
<evidence type="ECO:0008006" key="4">
    <source>
        <dbReference type="Google" id="ProtNLM"/>
    </source>
</evidence>